<evidence type="ECO:0000313" key="2">
    <source>
        <dbReference type="Proteomes" id="UP000824469"/>
    </source>
</evidence>
<proteinExistence type="predicted"/>
<accession>A0AA38BZ24</accession>
<protein>
    <submittedName>
        <fullName evidence="1">Uncharacterized protein</fullName>
    </submittedName>
</protein>
<dbReference type="AlphaFoldDB" id="A0AA38BZ24"/>
<dbReference type="Proteomes" id="UP000824469">
    <property type="component" value="Unassembled WGS sequence"/>
</dbReference>
<reference evidence="1 2" key="1">
    <citation type="journal article" date="2021" name="Nat. Plants">
        <title>The Taxus genome provides insights into paclitaxel biosynthesis.</title>
        <authorList>
            <person name="Xiong X."/>
            <person name="Gou J."/>
            <person name="Liao Q."/>
            <person name="Li Y."/>
            <person name="Zhou Q."/>
            <person name="Bi G."/>
            <person name="Li C."/>
            <person name="Du R."/>
            <person name="Wang X."/>
            <person name="Sun T."/>
            <person name="Guo L."/>
            <person name="Liang H."/>
            <person name="Lu P."/>
            <person name="Wu Y."/>
            <person name="Zhang Z."/>
            <person name="Ro D.K."/>
            <person name="Shang Y."/>
            <person name="Huang S."/>
            <person name="Yan J."/>
        </authorList>
    </citation>
    <scope>NUCLEOTIDE SEQUENCE [LARGE SCALE GENOMIC DNA]</scope>
    <source>
        <strain evidence="1">Ta-2019</strain>
    </source>
</reference>
<evidence type="ECO:0000313" key="1">
    <source>
        <dbReference type="EMBL" id="KAH9291455.1"/>
    </source>
</evidence>
<organism evidence="1 2">
    <name type="scientific">Taxus chinensis</name>
    <name type="common">Chinese yew</name>
    <name type="synonym">Taxus wallichiana var. chinensis</name>
    <dbReference type="NCBI Taxonomy" id="29808"/>
    <lineage>
        <taxon>Eukaryota</taxon>
        <taxon>Viridiplantae</taxon>
        <taxon>Streptophyta</taxon>
        <taxon>Embryophyta</taxon>
        <taxon>Tracheophyta</taxon>
        <taxon>Spermatophyta</taxon>
        <taxon>Pinopsida</taxon>
        <taxon>Pinidae</taxon>
        <taxon>Conifers II</taxon>
        <taxon>Cupressales</taxon>
        <taxon>Taxaceae</taxon>
        <taxon>Taxus</taxon>
    </lineage>
</organism>
<name>A0AA38BZ24_TAXCH</name>
<feature type="non-terminal residue" evidence="1">
    <location>
        <position position="1"/>
    </location>
</feature>
<comment type="caution">
    <text evidence="1">The sequence shown here is derived from an EMBL/GenBank/DDBJ whole genome shotgun (WGS) entry which is preliminary data.</text>
</comment>
<dbReference type="EMBL" id="JAHRHJ020003594">
    <property type="protein sequence ID" value="KAH9291455.1"/>
    <property type="molecule type" value="Genomic_DNA"/>
</dbReference>
<gene>
    <name evidence="1" type="ORF">KI387_043354</name>
</gene>
<sequence length="133" mass="15061">KVLDIQEYTEGVEITSKDQKIRMSEKHKRAATEALKWIKGVNYGGHNEYETIVSSHFKQLIVLCIKMKAEKVKLLGSGNKQQVRHWFKSKTEPGPMLKIQAAESIIKAARVAEMPNCAKAFNSGDCGQHRKHQ</sequence>
<keyword evidence="2" id="KW-1185">Reference proteome</keyword>